<protein>
    <submittedName>
        <fullName evidence="2">Rrf2 family transcriptional regulator</fullName>
    </submittedName>
</protein>
<proteinExistence type="predicted"/>
<sequence>MKLSKFSDYAVRVCLYLGAHQGRQVPISEIVRAHDLSQSNLMKVVNQLVDGGFLSSTRGRRGGVSLARPADQVHLGAVVRHMEGDSQMVDCSTCILLGACGVVRVLAEAKRSFYATLDRFSVADAVGAHPATLTVLLGAGENARTPVPNP</sequence>
<dbReference type="AlphaFoldDB" id="A0A6L7G3S8"/>
<dbReference type="InterPro" id="IPR000944">
    <property type="entry name" value="Tscrpt_reg_Rrf2"/>
</dbReference>
<dbReference type="InterPro" id="IPR036388">
    <property type="entry name" value="WH-like_DNA-bd_sf"/>
</dbReference>
<dbReference type="PANTHER" id="PTHR33221:SF4">
    <property type="entry name" value="HTH-TYPE TRANSCRIPTIONAL REPRESSOR NSRR"/>
    <property type="match status" value="1"/>
</dbReference>
<dbReference type="PANTHER" id="PTHR33221">
    <property type="entry name" value="WINGED HELIX-TURN-HELIX TRANSCRIPTIONAL REGULATOR, RRF2 FAMILY"/>
    <property type="match status" value="1"/>
</dbReference>
<dbReference type="NCBIfam" id="TIGR00738">
    <property type="entry name" value="rrf2_super"/>
    <property type="match status" value="1"/>
</dbReference>
<dbReference type="Gene3D" id="1.10.10.10">
    <property type="entry name" value="Winged helix-like DNA-binding domain superfamily/Winged helix DNA-binding domain"/>
    <property type="match status" value="1"/>
</dbReference>
<keyword evidence="3" id="KW-1185">Reference proteome</keyword>
<evidence type="ECO:0000313" key="3">
    <source>
        <dbReference type="Proteomes" id="UP000477911"/>
    </source>
</evidence>
<comment type="caution">
    <text evidence="2">The sequence shown here is derived from an EMBL/GenBank/DDBJ whole genome shotgun (WGS) entry which is preliminary data.</text>
</comment>
<dbReference type="Proteomes" id="UP000477911">
    <property type="component" value="Unassembled WGS sequence"/>
</dbReference>
<dbReference type="SUPFAM" id="SSF46785">
    <property type="entry name" value="Winged helix' DNA-binding domain"/>
    <property type="match status" value="1"/>
</dbReference>
<dbReference type="RefSeq" id="WP_160895136.1">
    <property type="nucleotide sequence ID" value="NZ_WUMU01000016.1"/>
</dbReference>
<dbReference type="InterPro" id="IPR036390">
    <property type="entry name" value="WH_DNA-bd_sf"/>
</dbReference>
<dbReference type="GO" id="GO:0003700">
    <property type="term" value="F:DNA-binding transcription factor activity"/>
    <property type="evidence" value="ECO:0007669"/>
    <property type="project" value="TreeGrafter"/>
</dbReference>
<keyword evidence="1" id="KW-0238">DNA-binding</keyword>
<dbReference type="GO" id="GO:0003677">
    <property type="term" value="F:DNA binding"/>
    <property type="evidence" value="ECO:0007669"/>
    <property type="project" value="UniProtKB-KW"/>
</dbReference>
<dbReference type="PROSITE" id="PS51197">
    <property type="entry name" value="HTH_RRF2_2"/>
    <property type="match status" value="1"/>
</dbReference>
<accession>A0A6L7G3S8</accession>
<gene>
    <name evidence="2" type="ORF">GR170_14300</name>
</gene>
<organism evidence="2 3">
    <name type="scientific">Pseudooceanicola albus</name>
    <dbReference type="NCBI Taxonomy" id="2692189"/>
    <lineage>
        <taxon>Bacteria</taxon>
        <taxon>Pseudomonadati</taxon>
        <taxon>Pseudomonadota</taxon>
        <taxon>Alphaproteobacteria</taxon>
        <taxon>Rhodobacterales</taxon>
        <taxon>Paracoccaceae</taxon>
        <taxon>Pseudooceanicola</taxon>
    </lineage>
</organism>
<evidence type="ECO:0000256" key="1">
    <source>
        <dbReference type="ARBA" id="ARBA00023125"/>
    </source>
</evidence>
<reference evidence="2 3" key="1">
    <citation type="submission" date="2019-12" db="EMBL/GenBank/DDBJ databases">
        <authorList>
            <person name="Li M."/>
        </authorList>
    </citation>
    <scope>NUCLEOTIDE SEQUENCE [LARGE SCALE GENOMIC DNA]</scope>
    <source>
        <strain evidence="2 3">GBMRC 2024</strain>
    </source>
</reference>
<dbReference type="GO" id="GO:0005829">
    <property type="term" value="C:cytosol"/>
    <property type="evidence" value="ECO:0007669"/>
    <property type="project" value="TreeGrafter"/>
</dbReference>
<name>A0A6L7G3S8_9RHOB</name>
<dbReference type="EMBL" id="WUMU01000016">
    <property type="protein sequence ID" value="MXN19014.1"/>
    <property type="molecule type" value="Genomic_DNA"/>
</dbReference>
<dbReference type="Pfam" id="PF02082">
    <property type="entry name" value="Rrf2"/>
    <property type="match status" value="1"/>
</dbReference>
<evidence type="ECO:0000313" key="2">
    <source>
        <dbReference type="EMBL" id="MXN19014.1"/>
    </source>
</evidence>